<dbReference type="OrthoDB" id="4964568at2"/>
<reference evidence="2 3" key="1">
    <citation type="submission" date="2019-10" db="EMBL/GenBank/DDBJ databases">
        <title>Streptomyces smaragdinus sp. nov. and Streptomyces fabii sp. nov., isolated from the gut of fungus growing-termite Macrotermes natalensis.</title>
        <authorList>
            <person name="Schwitalla J."/>
            <person name="Benndorf R."/>
            <person name="Martin K."/>
            <person name="De Beer W."/>
            <person name="Kaster A.-K."/>
            <person name="Vollmers J."/>
            <person name="Poulsen M."/>
            <person name="Beemelmanns C."/>
        </authorList>
    </citation>
    <scope>NUCLEOTIDE SEQUENCE [LARGE SCALE GENOMIC DNA]</scope>
    <source>
        <strain evidence="2 3">RB5</strain>
    </source>
</reference>
<feature type="transmembrane region" description="Helical" evidence="1">
    <location>
        <begin position="125"/>
        <end position="149"/>
    </location>
</feature>
<keyword evidence="1" id="KW-0812">Transmembrane</keyword>
<comment type="caution">
    <text evidence="2">The sequence shown here is derived from an EMBL/GenBank/DDBJ whole genome shotgun (WGS) entry which is preliminary data.</text>
</comment>
<feature type="transmembrane region" description="Helical" evidence="1">
    <location>
        <begin position="7"/>
        <end position="28"/>
    </location>
</feature>
<name>A0A7K0CFU6_9ACTN</name>
<protein>
    <recommendedName>
        <fullName evidence="4">LigA protein</fullName>
    </recommendedName>
</protein>
<dbReference type="EMBL" id="WEGJ01000006">
    <property type="protein sequence ID" value="MQY12328.1"/>
    <property type="molecule type" value="Genomic_DNA"/>
</dbReference>
<keyword evidence="3" id="KW-1185">Reference proteome</keyword>
<gene>
    <name evidence="2" type="ORF">SRB5_24610</name>
</gene>
<accession>A0A7K0CFU6</accession>
<sequence>MTVVARILRAVAIAACVPYLVLKVAWIAGSHAGIPAGSELLEHRATMAVANTVTVLMDAAVILLALALTRPWGRRVPGWALLLPLWGATGLLAPIAVGFPLQLAAEASGGTTPVGDGGGEYLDAWVFGVVYTGFGVQALALGGLFVLYVRERWGASLTGALPPGAGVRLPLCVAGLSLLAACVHLRSAVDDPVAGGPDVLWALVTAAAALLVVAPAPRVRTVVVLGWAGGSASSAWGAWALLFSLADGPFDENRPSALLSLTYAGQMVAGGLLLLLGARLLAGRRAVPAGAV</sequence>
<proteinExistence type="predicted"/>
<organism evidence="2 3">
    <name type="scientific">Streptomyces smaragdinus</name>
    <dbReference type="NCBI Taxonomy" id="2585196"/>
    <lineage>
        <taxon>Bacteria</taxon>
        <taxon>Bacillati</taxon>
        <taxon>Actinomycetota</taxon>
        <taxon>Actinomycetes</taxon>
        <taxon>Kitasatosporales</taxon>
        <taxon>Streptomycetaceae</taxon>
        <taxon>Streptomyces</taxon>
    </lineage>
</organism>
<evidence type="ECO:0000313" key="2">
    <source>
        <dbReference type="EMBL" id="MQY12328.1"/>
    </source>
</evidence>
<evidence type="ECO:0000313" key="3">
    <source>
        <dbReference type="Proteomes" id="UP000466345"/>
    </source>
</evidence>
<feature type="transmembrane region" description="Helical" evidence="1">
    <location>
        <begin position="169"/>
        <end position="187"/>
    </location>
</feature>
<feature type="transmembrane region" description="Helical" evidence="1">
    <location>
        <begin position="48"/>
        <end position="68"/>
    </location>
</feature>
<feature type="transmembrane region" description="Helical" evidence="1">
    <location>
        <begin position="199"/>
        <end position="216"/>
    </location>
</feature>
<dbReference type="Proteomes" id="UP000466345">
    <property type="component" value="Unassembled WGS sequence"/>
</dbReference>
<evidence type="ECO:0000256" key="1">
    <source>
        <dbReference type="SAM" id="Phobius"/>
    </source>
</evidence>
<feature type="transmembrane region" description="Helical" evidence="1">
    <location>
        <begin position="257"/>
        <end position="276"/>
    </location>
</feature>
<keyword evidence="1" id="KW-1133">Transmembrane helix</keyword>
<feature type="transmembrane region" description="Helical" evidence="1">
    <location>
        <begin position="223"/>
        <end position="245"/>
    </location>
</feature>
<feature type="transmembrane region" description="Helical" evidence="1">
    <location>
        <begin position="80"/>
        <end position="105"/>
    </location>
</feature>
<keyword evidence="1" id="KW-0472">Membrane</keyword>
<dbReference type="AlphaFoldDB" id="A0A7K0CFU6"/>
<dbReference type="RefSeq" id="WP_153451832.1">
    <property type="nucleotide sequence ID" value="NZ_WEGJ01000006.1"/>
</dbReference>
<evidence type="ECO:0008006" key="4">
    <source>
        <dbReference type="Google" id="ProtNLM"/>
    </source>
</evidence>